<dbReference type="PANTHER" id="PTHR11091:SF3">
    <property type="entry name" value="2,3-DIKETO-L-GULONATE REDUCTASE"/>
    <property type="match status" value="1"/>
</dbReference>
<keyword evidence="1" id="KW-0560">Oxidoreductase</keyword>
<evidence type="ECO:0000256" key="1">
    <source>
        <dbReference type="ARBA" id="ARBA00023002"/>
    </source>
</evidence>
<dbReference type="SUPFAM" id="SSF89733">
    <property type="entry name" value="L-sulfolactate dehydrogenase-like"/>
    <property type="match status" value="1"/>
</dbReference>
<proteinExistence type="predicted"/>
<evidence type="ECO:0000313" key="3">
    <source>
        <dbReference type="Proteomes" id="UP000032740"/>
    </source>
</evidence>
<dbReference type="AlphaFoldDB" id="U4KK21"/>
<dbReference type="InterPro" id="IPR036111">
    <property type="entry name" value="Mal/L-sulfo/L-lacto_DH-like_sf"/>
</dbReference>
<dbReference type="Pfam" id="PF02615">
    <property type="entry name" value="Ldh_2"/>
    <property type="match status" value="1"/>
</dbReference>
<keyword evidence="3" id="KW-1185">Reference proteome</keyword>
<organism evidence="2 3">
    <name type="scientific">Alteracholeplasma palmae (strain ATCC 49389 / J233)</name>
    <name type="common">Acholeplasma palmae</name>
    <dbReference type="NCBI Taxonomy" id="1318466"/>
    <lineage>
        <taxon>Bacteria</taxon>
        <taxon>Bacillati</taxon>
        <taxon>Mycoplasmatota</taxon>
        <taxon>Mollicutes</taxon>
        <taxon>Acholeplasmatales</taxon>
        <taxon>Acholeplasmataceae</taxon>
        <taxon>Acholeplasma</taxon>
    </lineage>
</organism>
<dbReference type="OrthoDB" id="9769447at2"/>
<dbReference type="InterPro" id="IPR043144">
    <property type="entry name" value="Mal/L-sulf/L-lact_DH-like_ah"/>
</dbReference>
<dbReference type="Gene3D" id="1.10.1530.10">
    <property type="match status" value="1"/>
</dbReference>
<gene>
    <name evidence="2" type="ORF">BN85403770</name>
</gene>
<dbReference type="EMBL" id="FO681347">
    <property type="protein sequence ID" value="CCV63954.1"/>
    <property type="molecule type" value="Genomic_DNA"/>
</dbReference>
<dbReference type="PANTHER" id="PTHR11091">
    <property type="entry name" value="OXIDOREDUCTASE-RELATED"/>
    <property type="match status" value="1"/>
</dbReference>
<dbReference type="RefSeq" id="WP_026656719.1">
    <property type="nucleotide sequence ID" value="NC_022538.1"/>
</dbReference>
<dbReference type="Proteomes" id="UP000032740">
    <property type="component" value="Chromosome"/>
</dbReference>
<protein>
    <submittedName>
        <fullName evidence="2">2,3-diketo-L-gulonate reductase</fullName>
    </submittedName>
</protein>
<reference evidence="2 3" key="1">
    <citation type="journal article" date="2013" name="J. Mol. Microbiol. Biotechnol.">
        <title>Analysis of the Complete Genomes of Acholeplasma brassicae , A. palmae and A. laidlawii and Their Comparison to the Obligate Parasites from ' Candidatus Phytoplasma'.</title>
        <authorList>
            <person name="Kube M."/>
            <person name="Siewert C."/>
            <person name="Migdoll A.M."/>
            <person name="Duduk B."/>
            <person name="Holz S."/>
            <person name="Rabus R."/>
            <person name="Seemuller E."/>
            <person name="Mitrovic J."/>
            <person name="Muller I."/>
            <person name="Buttner C."/>
            <person name="Reinhardt R."/>
        </authorList>
    </citation>
    <scope>NUCLEOTIDE SEQUENCE [LARGE SCALE GENOMIC DNA]</scope>
    <source>
        <strain evidence="2 3">J233</strain>
    </source>
</reference>
<dbReference type="Gene3D" id="3.30.1370.60">
    <property type="entry name" value="Hypothetical oxidoreductase yiak, domain 2"/>
    <property type="match status" value="1"/>
</dbReference>
<dbReference type="KEGG" id="apal:BN85403770"/>
<dbReference type="STRING" id="1318466.BN85403770"/>
<dbReference type="NCBIfam" id="NF009750">
    <property type="entry name" value="PRK13260.1"/>
    <property type="match status" value="1"/>
</dbReference>
<dbReference type="HOGENOM" id="CLU_040452_4_0_14"/>
<dbReference type="GO" id="GO:0016491">
    <property type="term" value="F:oxidoreductase activity"/>
    <property type="evidence" value="ECO:0007669"/>
    <property type="project" value="UniProtKB-KW"/>
</dbReference>
<dbReference type="InterPro" id="IPR043143">
    <property type="entry name" value="Mal/L-sulf/L-lact_DH-like_NADP"/>
</dbReference>
<name>U4KK21_ALTPJ</name>
<sequence>MRIKYNDLVLKLQAILVNHGVSEVDANNAAKIFAKNSLDGIYSHGVNRFPRFVSYIDKEYVKKDKKPTVEFGFNGFERWNGNLGIGVLNASKAMDRACELADKYGIGIVALNNTNHWMRGGAYGWQAANLGKIGICFTNTMPNMPAWGGVEPKIGNNPFIIAIPKSNKEHVVLDMAMSQFAYGKIEEARMKGQDLPVDGGFDTKGNLTKNPEEIEKSGRVLPTGYWKGSGLSIVLDLVAAVLSNGRSVTDVGKLEDEYGISQVFIAIEPNLNNTKEQIDKIIDNVIKDIKASTPTTKDGKIFYPGEIELKTRKENLELGIPVLEEVWKKIESL</sequence>
<accession>U4KK21</accession>
<evidence type="ECO:0000313" key="2">
    <source>
        <dbReference type="EMBL" id="CCV63954.1"/>
    </source>
</evidence>
<dbReference type="InterPro" id="IPR003767">
    <property type="entry name" value="Malate/L-lactate_DH-like"/>
</dbReference>